<evidence type="ECO:0000313" key="5">
    <source>
        <dbReference type="EMBL" id="PSN67942.1"/>
    </source>
</evidence>
<dbReference type="Gene3D" id="3.30.465.10">
    <property type="match status" value="2"/>
</dbReference>
<dbReference type="InterPro" id="IPR050432">
    <property type="entry name" value="FAD-linked_Oxidoreductases_BP"/>
</dbReference>
<dbReference type="GO" id="GO:0016491">
    <property type="term" value="F:oxidoreductase activity"/>
    <property type="evidence" value="ECO:0007669"/>
    <property type="project" value="UniProtKB-KW"/>
</dbReference>
<evidence type="ECO:0000259" key="4">
    <source>
        <dbReference type="PROSITE" id="PS51387"/>
    </source>
</evidence>
<evidence type="ECO:0000313" key="6">
    <source>
        <dbReference type="Proteomes" id="UP000240883"/>
    </source>
</evidence>
<name>A0A2T2NR79_CORCC</name>
<reference evidence="5 6" key="1">
    <citation type="journal article" date="2018" name="Front. Microbiol.">
        <title>Genome-Wide Analysis of Corynespora cassiicola Leaf Fall Disease Putative Effectors.</title>
        <authorList>
            <person name="Lopez D."/>
            <person name="Ribeiro S."/>
            <person name="Label P."/>
            <person name="Fumanal B."/>
            <person name="Venisse J.S."/>
            <person name="Kohler A."/>
            <person name="de Oliveira R.R."/>
            <person name="Labutti K."/>
            <person name="Lipzen A."/>
            <person name="Lail K."/>
            <person name="Bauer D."/>
            <person name="Ohm R.A."/>
            <person name="Barry K.W."/>
            <person name="Spatafora J."/>
            <person name="Grigoriev I.V."/>
            <person name="Martin F.M."/>
            <person name="Pujade-Renaud V."/>
        </authorList>
    </citation>
    <scope>NUCLEOTIDE SEQUENCE [LARGE SCALE GENOMIC DNA]</scope>
    <source>
        <strain evidence="5 6">Philippines</strain>
    </source>
</reference>
<protein>
    <submittedName>
        <fullName evidence="5">FAD/FMN-containing isoamyl alcohol oxidase-like protein MreA</fullName>
    </submittedName>
</protein>
<evidence type="ECO:0000256" key="1">
    <source>
        <dbReference type="ARBA" id="ARBA00005466"/>
    </source>
</evidence>
<dbReference type="Proteomes" id="UP000240883">
    <property type="component" value="Unassembled WGS sequence"/>
</dbReference>
<organism evidence="5 6">
    <name type="scientific">Corynespora cassiicola Philippines</name>
    <dbReference type="NCBI Taxonomy" id="1448308"/>
    <lineage>
        <taxon>Eukaryota</taxon>
        <taxon>Fungi</taxon>
        <taxon>Dikarya</taxon>
        <taxon>Ascomycota</taxon>
        <taxon>Pezizomycotina</taxon>
        <taxon>Dothideomycetes</taxon>
        <taxon>Pleosporomycetidae</taxon>
        <taxon>Pleosporales</taxon>
        <taxon>Corynesporascaceae</taxon>
        <taxon>Corynespora</taxon>
    </lineage>
</organism>
<feature type="domain" description="FAD-binding PCMH-type" evidence="4">
    <location>
        <begin position="121"/>
        <end position="300"/>
    </location>
</feature>
<dbReference type="OrthoDB" id="9983560at2759"/>
<feature type="signal peptide" evidence="3">
    <location>
        <begin position="1"/>
        <end position="19"/>
    </location>
</feature>
<dbReference type="InterPro" id="IPR012951">
    <property type="entry name" value="BBE"/>
</dbReference>
<dbReference type="Pfam" id="PF01565">
    <property type="entry name" value="FAD_binding_4"/>
    <property type="match status" value="1"/>
</dbReference>
<accession>A0A2T2NR79</accession>
<evidence type="ECO:0000256" key="2">
    <source>
        <dbReference type="ARBA" id="ARBA00023002"/>
    </source>
</evidence>
<comment type="similarity">
    <text evidence="1">Belongs to the oxygen-dependent FAD-linked oxidoreductase family.</text>
</comment>
<dbReference type="Pfam" id="PF08031">
    <property type="entry name" value="BBE"/>
    <property type="match status" value="1"/>
</dbReference>
<proteinExistence type="inferred from homology"/>
<dbReference type="InterPro" id="IPR016166">
    <property type="entry name" value="FAD-bd_PCMH"/>
</dbReference>
<dbReference type="STRING" id="1448308.A0A2T2NR79"/>
<gene>
    <name evidence="5" type="ORF">BS50DRAFT_551104</name>
</gene>
<keyword evidence="3" id="KW-0732">Signal</keyword>
<keyword evidence="2" id="KW-0560">Oxidoreductase</keyword>
<dbReference type="GO" id="GO:0071949">
    <property type="term" value="F:FAD binding"/>
    <property type="evidence" value="ECO:0007669"/>
    <property type="project" value="InterPro"/>
</dbReference>
<feature type="chain" id="PRO_5015566996" evidence="3">
    <location>
        <begin position="20"/>
        <end position="574"/>
    </location>
</feature>
<dbReference type="PROSITE" id="PS51387">
    <property type="entry name" value="FAD_PCMH"/>
    <property type="match status" value="1"/>
</dbReference>
<dbReference type="EMBL" id="KZ678134">
    <property type="protein sequence ID" value="PSN67942.1"/>
    <property type="molecule type" value="Genomic_DNA"/>
</dbReference>
<keyword evidence="6" id="KW-1185">Reference proteome</keyword>
<dbReference type="PANTHER" id="PTHR13878:SF91">
    <property type="entry name" value="FAD BINDING DOMAIN PROTEIN (AFU_ORTHOLOGUE AFUA_6G12070)-RELATED"/>
    <property type="match status" value="1"/>
</dbReference>
<dbReference type="AlphaFoldDB" id="A0A2T2NR79"/>
<dbReference type="InterPro" id="IPR016169">
    <property type="entry name" value="FAD-bd_PCMH_sub2"/>
</dbReference>
<dbReference type="PANTHER" id="PTHR13878">
    <property type="entry name" value="GULONOLACTONE OXIDASE"/>
    <property type="match status" value="1"/>
</dbReference>
<dbReference type="InterPro" id="IPR036318">
    <property type="entry name" value="FAD-bd_PCMH-like_sf"/>
</dbReference>
<evidence type="ECO:0000256" key="3">
    <source>
        <dbReference type="SAM" id="SignalP"/>
    </source>
</evidence>
<dbReference type="SUPFAM" id="SSF56176">
    <property type="entry name" value="FAD-binding/transporter-associated domain-like"/>
    <property type="match status" value="1"/>
</dbReference>
<sequence length="574" mass="62233">MRMSLSTLLTLTSAVRIQANSIALKDESSAASCRYLPGDAGWPNAEDWAQLNSSVSGRLVATTPPSAYVCHDPTYDEAACAQLRERWDYPEAHFDDPSAFMSAYHQNASCDPYTSQSSPCLQGNYVEYAINVTTPEDAIAGVKFAEEKNIRLVVKNTGHDYLGKSTGKGALSLWLHHLKSISFSNYTSPYYTGPAVTYGAGVQAFEAFEAADEVGLQVVGGQCVTTGIAGGYTQGGGHSTLTSVHGLGADQTLSYTAVTANGTLLTASPIENSDLYWALSGGGGGTFAVVLSLTAKAYPDTRTGGASFALYPAASNLSQDAFWNVVERLHTDLPAIVDAGAHVQFAVLPQVLIVNEATIPGATEDDMRRIFAPFTDYLDERNILYQLNVTSYPTFLEHADKYLGPLPYGQTPSAQINGGVMVARSVVLSQTAPLVSVIRDIASTTNFIVASYALDASLKPGALDNAVLPAWRDMLTYYVVFQMWNYTVPVADMVEQQRQLTEEIMPKMQEYASGAYLSEADFQNPRWREEFYGENWEKLNEIKSKYDEKALLYATTAVGSDAWTVAGDGRLCRT</sequence>
<dbReference type="InterPro" id="IPR006094">
    <property type="entry name" value="Oxid_FAD_bind_N"/>
</dbReference>